<gene>
    <name evidence="1" type="ORF">Dsi01nite_036430</name>
</gene>
<name>A0A919PL74_9ACTN</name>
<reference evidence="1" key="1">
    <citation type="submission" date="2021-01" db="EMBL/GenBank/DDBJ databases">
        <title>Whole genome shotgun sequence of Dactylosporangium siamense NBRC 106093.</title>
        <authorList>
            <person name="Komaki H."/>
            <person name="Tamura T."/>
        </authorList>
    </citation>
    <scope>NUCLEOTIDE SEQUENCE</scope>
    <source>
        <strain evidence="1">NBRC 106093</strain>
    </source>
</reference>
<evidence type="ECO:0000313" key="2">
    <source>
        <dbReference type="Proteomes" id="UP000660611"/>
    </source>
</evidence>
<dbReference type="RefSeq" id="WP_203847397.1">
    <property type="nucleotide sequence ID" value="NZ_BAAAVW010000011.1"/>
</dbReference>
<evidence type="ECO:0000313" key="1">
    <source>
        <dbReference type="EMBL" id="GIG45602.1"/>
    </source>
</evidence>
<accession>A0A919PL74</accession>
<organism evidence="1 2">
    <name type="scientific">Dactylosporangium siamense</name>
    <dbReference type="NCBI Taxonomy" id="685454"/>
    <lineage>
        <taxon>Bacteria</taxon>
        <taxon>Bacillati</taxon>
        <taxon>Actinomycetota</taxon>
        <taxon>Actinomycetes</taxon>
        <taxon>Micromonosporales</taxon>
        <taxon>Micromonosporaceae</taxon>
        <taxon>Dactylosporangium</taxon>
    </lineage>
</organism>
<proteinExistence type="predicted"/>
<dbReference type="AlphaFoldDB" id="A0A919PL74"/>
<keyword evidence="2" id="KW-1185">Reference proteome</keyword>
<comment type="caution">
    <text evidence="1">The sequence shown here is derived from an EMBL/GenBank/DDBJ whole genome shotgun (WGS) entry which is preliminary data.</text>
</comment>
<dbReference type="Proteomes" id="UP000660611">
    <property type="component" value="Unassembled WGS sequence"/>
</dbReference>
<sequence>MGLFKRRVLPPVERLMAAAGLPTAGGPIPMPDLAMEVTRRGNGRIGRVLAVVEELLAAGGDDEIVALRLIEEVQNVLSHGSEGFLTTADVLPLRGLRTVEGWETADRFWAAVVDWCDVNAVELKPAAALDVIQHPALRATIWPTCRRLADGRRVDLADVLQYEKATGIPMTAFRPA</sequence>
<dbReference type="EMBL" id="BONQ01000054">
    <property type="protein sequence ID" value="GIG45602.1"/>
    <property type="molecule type" value="Genomic_DNA"/>
</dbReference>
<protein>
    <submittedName>
        <fullName evidence="1">Uncharacterized protein</fullName>
    </submittedName>
</protein>